<dbReference type="Gene3D" id="3.10.20.30">
    <property type="match status" value="1"/>
</dbReference>
<dbReference type="STRING" id="397948.Cmaq_1069"/>
<dbReference type="EMBL" id="CP000852">
    <property type="protein sequence ID" value="ABW01898.1"/>
    <property type="molecule type" value="Genomic_DNA"/>
</dbReference>
<keyword evidence="3" id="KW-0819">tRNA processing</keyword>
<dbReference type="InterPro" id="IPR052045">
    <property type="entry name" value="Sulfur_Carrier/Prot_Modifier"/>
</dbReference>
<dbReference type="eggNOG" id="arCOG00537">
    <property type="taxonomic scope" value="Archaea"/>
</dbReference>
<evidence type="ECO:0000256" key="4">
    <source>
        <dbReference type="ARBA" id="ARBA00022786"/>
    </source>
</evidence>
<sequence length="96" mass="10587">MVEECRVKVKFAGVLVTFAGSETIDVGVKCGSTLRDLLRQLASVNPRLKRRLIEDDGLWPGVYVAINDTDIRLLNGLDTRLNNGDVVLFLSYIHGG</sequence>
<reference evidence="5 6" key="1">
    <citation type="submission" date="2007-10" db="EMBL/GenBank/DDBJ databases">
        <title>Complete sequence of Caldivirga maquilingensis IC-167.</title>
        <authorList>
            <consortium name="US DOE Joint Genome Institute"/>
            <person name="Copeland A."/>
            <person name="Lucas S."/>
            <person name="Lapidus A."/>
            <person name="Barry K."/>
            <person name="Glavina del Rio T."/>
            <person name="Dalin E."/>
            <person name="Tice H."/>
            <person name="Pitluck S."/>
            <person name="Saunders E."/>
            <person name="Brettin T."/>
            <person name="Bruce D."/>
            <person name="Detter J.C."/>
            <person name="Han C."/>
            <person name="Schmutz J."/>
            <person name="Larimer F."/>
            <person name="Land M."/>
            <person name="Hauser L."/>
            <person name="Kyrpides N."/>
            <person name="Ivanova N."/>
            <person name="Biddle J.F."/>
            <person name="Zhang Z."/>
            <person name="Fitz-Gibbon S.T."/>
            <person name="Lowe T.M."/>
            <person name="Saltikov C."/>
            <person name="House C.H."/>
            <person name="Richardson P."/>
        </authorList>
    </citation>
    <scope>NUCLEOTIDE SEQUENCE [LARGE SCALE GENOMIC DNA]</scope>
    <source>
        <strain evidence="6">ATCC 700844 / DSM 13496 / JCM 10307 / IC-167</strain>
    </source>
</reference>
<dbReference type="OrthoDB" id="98357at2157"/>
<dbReference type="GO" id="GO:0034227">
    <property type="term" value="P:tRNA thio-modification"/>
    <property type="evidence" value="ECO:0007669"/>
    <property type="project" value="InterPro"/>
</dbReference>
<dbReference type="CDD" id="cd17040">
    <property type="entry name" value="Ubl_MoaD_like"/>
    <property type="match status" value="1"/>
</dbReference>
<gene>
    <name evidence="5" type="ordered locus">Cmaq_1069</name>
</gene>
<accession>A8MDP2</accession>
<evidence type="ECO:0000313" key="5">
    <source>
        <dbReference type="EMBL" id="ABW01898.1"/>
    </source>
</evidence>
<dbReference type="PANTHER" id="PTHR38031:SF1">
    <property type="entry name" value="SULFUR CARRIER PROTEIN CYSO"/>
    <property type="match status" value="1"/>
</dbReference>
<dbReference type="InterPro" id="IPR016155">
    <property type="entry name" value="Mopterin_synth/thiamin_S_b"/>
</dbReference>
<dbReference type="GeneID" id="5710384"/>
<keyword evidence="6" id="KW-1185">Reference proteome</keyword>
<evidence type="ECO:0000256" key="1">
    <source>
        <dbReference type="ARBA" id="ARBA00022490"/>
    </source>
</evidence>
<dbReference type="InterPro" id="IPR012675">
    <property type="entry name" value="Beta-grasp_dom_sf"/>
</dbReference>
<evidence type="ECO:0000313" key="6">
    <source>
        <dbReference type="Proteomes" id="UP000001137"/>
    </source>
</evidence>
<keyword evidence="2" id="KW-1017">Isopeptide bond</keyword>
<dbReference type="InterPro" id="IPR015221">
    <property type="entry name" value="Urm1"/>
</dbReference>
<dbReference type="RefSeq" id="WP_012186117.1">
    <property type="nucleotide sequence ID" value="NC_009954.1"/>
</dbReference>
<name>A8MDP2_CALMQ</name>
<proteinExistence type="predicted"/>
<keyword evidence="1" id="KW-0963">Cytoplasm</keyword>
<protein>
    <submittedName>
        <fullName evidence="5">ThiamineS protein</fullName>
    </submittedName>
</protein>
<dbReference type="AlphaFoldDB" id="A8MDP2"/>
<dbReference type="Proteomes" id="UP000001137">
    <property type="component" value="Chromosome"/>
</dbReference>
<dbReference type="SUPFAM" id="SSF54285">
    <property type="entry name" value="MoaD/ThiS"/>
    <property type="match status" value="1"/>
</dbReference>
<dbReference type="PANTHER" id="PTHR38031">
    <property type="entry name" value="SULFUR CARRIER PROTEIN SLR0821-RELATED"/>
    <property type="match status" value="1"/>
</dbReference>
<dbReference type="Pfam" id="PF09138">
    <property type="entry name" value="Urm1"/>
    <property type="match status" value="1"/>
</dbReference>
<dbReference type="HOGENOM" id="CLU_114601_1_0_2"/>
<dbReference type="GO" id="GO:0005737">
    <property type="term" value="C:cytoplasm"/>
    <property type="evidence" value="ECO:0007669"/>
    <property type="project" value="InterPro"/>
</dbReference>
<evidence type="ECO:0000256" key="2">
    <source>
        <dbReference type="ARBA" id="ARBA00022499"/>
    </source>
</evidence>
<organism evidence="5 6">
    <name type="scientific">Caldivirga maquilingensis (strain ATCC 700844 / DSM 13496 / JCM 10307 / IC-167)</name>
    <dbReference type="NCBI Taxonomy" id="397948"/>
    <lineage>
        <taxon>Archaea</taxon>
        <taxon>Thermoproteota</taxon>
        <taxon>Thermoprotei</taxon>
        <taxon>Thermoproteales</taxon>
        <taxon>Thermoproteaceae</taxon>
        <taxon>Caldivirga</taxon>
    </lineage>
</organism>
<evidence type="ECO:0000256" key="3">
    <source>
        <dbReference type="ARBA" id="ARBA00022694"/>
    </source>
</evidence>
<keyword evidence="4" id="KW-0833">Ubl conjugation pathway</keyword>
<dbReference type="KEGG" id="cma:Cmaq_1069"/>